<keyword evidence="3 5" id="KW-0500">Molybdenum</keyword>
<dbReference type="Gene3D" id="1.10.10.10">
    <property type="entry name" value="Winged helix-like DNA-binding domain superfamily/Winged helix DNA-binding domain"/>
    <property type="match status" value="1"/>
</dbReference>
<dbReference type="PIRSF" id="PIRSF005763">
    <property type="entry name" value="Txn_reg_ModE"/>
    <property type="match status" value="1"/>
</dbReference>
<protein>
    <submittedName>
        <fullName evidence="7">LysR family transcriptional regulator</fullName>
    </submittedName>
</protein>
<keyword evidence="4" id="KW-0677">Repeat</keyword>
<dbReference type="NCBIfam" id="TIGR00638">
    <property type="entry name" value="Mop"/>
    <property type="match status" value="1"/>
</dbReference>
<evidence type="ECO:0000256" key="2">
    <source>
        <dbReference type="ARBA" id="ARBA00022448"/>
    </source>
</evidence>
<name>A0A4U2Z758_9BACT</name>
<evidence type="ECO:0000313" key="7">
    <source>
        <dbReference type="EMBL" id="TKI70216.1"/>
    </source>
</evidence>
<dbReference type="SUPFAM" id="SSF46785">
    <property type="entry name" value="Winged helix' DNA-binding domain"/>
    <property type="match status" value="1"/>
</dbReference>
<proteinExistence type="inferred from homology"/>
<dbReference type="PANTHER" id="PTHR30432">
    <property type="entry name" value="TRANSCRIPTIONAL REGULATOR MODE"/>
    <property type="match status" value="1"/>
</dbReference>
<evidence type="ECO:0000256" key="5">
    <source>
        <dbReference type="PIRNR" id="PIRNR005763"/>
    </source>
</evidence>
<keyword evidence="8" id="KW-1185">Reference proteome</keyword>
<evidence type="ECO:0000259" key="6">
    <source>
        <dbReference type="PROSITE" id="PS51866"/>
    </source>
</evidence>
<evidence type="ECO:0000313" key="8">
    <source>
        <dbReference type="Proteomes" id="UP000309561"/>
    </source>
</evidence>
<dbReference type="RefSeq" id="WP_137012046.1">
    <property type="nucleotide sequence ID" value="NZ_SZPX01000002.1"/>
</dbReference>
<dbReference type="InterPro" id="IPR036388">
    <property type="entry name" value="WH-like_DNA-bd_sf"/>
</dbReference>
<dbReference type="AlphaFoldDB" id="A0A4U2Z758"/>
<dbReference type="GO" id="GO:0030151">
    <property type="term" value="F:molybdenum ion binding"/>
    <property type="evidence" value="ECO:0007669"/>
    <property type="project" value="UniProtKB-UniRule"/>
</dbReference>
<dbReference type="PANTHER" id="PTHR30432:SF1">
    <property type="entry name" value="DNA-BINDING TRANSCRIPTIONAL DUAL REGULATOR MODE"/>
    <property type="match status" value="1"/>
</dbReference>
<dbReference type="OrthoDB" id="9800709at2"/>
<comment type="caution">
    <text evidence="7">The sequence shown here is derived from an EMBL/GenBank/DDBJ whole genome shotgun (WGS) entry which is preliminary data.</text>
</comment>
<dbReference type="InterPro" id="IPR051815">
    <property type="entry name" value="Molybdate_resp_trans_reg"/>
</dbReference>
<dbReference type="SUPFAM" id="SSF50331">
    <property type="entry name" value="MOP-like"/>
    <property type="match status" value="2"/>
</dbReference>
<feature type="domain" description="Mop" evidence="6">
    <location>
        <begin position="125"/>
        <end position="191"/>
    </location>
</feature>
<dbReference type="Gene3D" id="2.40.50.100">
    <property type="match status" value="2"/>
</dbReference>
<evidence type="ECO:0000256" key="1">
    <source>
        <dbReference type="ARBA" id="ARBA00008110"/>
    </source>
</evidence>
<evidence type="ECO:0000256" key="4">
    <source>
        <dbReference type="ARBA" id="ARBA00022737"/>
    </source>
</evidence>
<dbReference type="InterPro" id="IPR036390">
    <property type="entry name" value="WH_DNA-bd_sf"/>
</dbReference>
<dbReference type="InterPro" id="IPR008995">
    <property type="entry name" value="Mo/tungstate-bd_C_term_dom"/>
</dbReference>
<dbReference type="EMBL" id="SZPX01000002">
    <property type="protein sequence ID" value="TKI70216.1"/>
    <property type="molecule type" value="Genomic_DNA"/>
</dbReference>
<dbReference type="GO" id="GO:0006355">
    <property type="term" value="P:regulation of DNA-templated transcription"/>
    <property type="evidence" value="ECO:0007669"/>
    <property type="project" value="InterPro"/>
</dbReference>
<dbReference type="InterPro" id="IPR003725">
    <property type="entry name" value="ModE-bd_N"/>
</dbReference>
<comment type="similarity">
    <text evidence="1 5">Belongs to the ModE family.</text>
</comment>
<dbReference type="Proteomes" id="UP000309561">
    <property type="component" value="Unassembled WGS sequence"/>
</dbReference>
<dbReference type="InterPro" id="IPR004606">
    <property type="entry name" value="Mop_domain"/>
</dbReference>
<dbReference type="Pfam" id="PF03459">
    <property type="entry name" value="TOBE"/>
    <property type="match status" value="2"/>
</dbReference>
<accession>A0A4U2Z758</accession>
<dbReference type="InterPro" id="IPR005116">
    <property type="entry name" value="Transp-assoc_OB_typ1"/>
</dbReference>
<sequence>MQNNVNGRLWINKSEHNFLGQGRMELLMHIQKDGSITKAAKSMKMSYKAAWDAVDAMNNLSEFPLVTSSKGGKGGGGTHLSEYAKELINTYKILQEEHQQFLDNLSKRVSEKNGHIHLLKSMDIRISARNQLKTKVLSIQRGVVESRVFLELGNKESITAVITNDSLTTLEIDVGMELYALFKANALIIGDETLAAKDDINIFIGKIVRIEHDSLNAEVIIELKGSNTVCSTLPIEMLKKLNLKNGMQVSAFCKPKSIILGRW</sequence>
<organism evidence="7 8">
    <name type="scientific">Sulfurimonas crateris</name>
    <dbReference type="NCBI Taxonomy" id="2574727"/>
    <lineage>
        <taxon>Bacteria</taxon>
        <taxon>Pseudomonadati</taxon>
        <taxon>Campylobacterota</taxon>
        <taxon>Epsilonproteobacteria</taxon>
        <taxon>Campylobacterales</taxon>
        <taxon>Sulfurimonadaceae</taxon>
        <taxon>Sulfurimonas</taxon>
    </lineage>
</organism>
<keyword evidence="2 5" id="KW-0813">Transport</keyword>
<reference evidence="7 8" key="1">
    <citation type="submission" date="2019-04" db="EMBL/GenBank/DDBJ databases">
        <title>Sulfurimonas crateris sp. nov. a facultative anaerobic sulfur-oxidizing chemolithautotrophic bacterium isolated from a terrestrial mud vulcano.</title>
        <authorList>
            <person name="Ratnikova N.M."/>
            <person name="Slobodkin A.I."/>
            <person name="Merkel A.Y."/>
            <person name="Novikov A."/>
            <person name="Bonch-Osmolovskaya E.A."/>
            <person name="Slobodkina G.B."/>
        </authorList>
    </citation>
    <scope>NUCLEOTIDE SEQUENCE [LARGE SCALE GENOMIC DNA]</scope>
    <source>
        <strain evidence="7 8">SN118</strain>
    </source>
</reference>
<dbReference type="PROSITE" id="PS51866">
    <property type="entry name" value="MOP"/>
    <property type="match status" value="1"/>
</dbReference>
<dbReference type="GO" id="GO:0015689">
    <property type="term" value="P:molybdate ion transport"/>
    <property type="evidence" value="ECO:0007669"/>
    <property type="project" value="UniProtKB-UniRule"/>
</dbReference>
<gene>
    <name evidence="7" type="ORF">FCU45_02710</name>
</gene>
<dbReference type="NCBIfam" id="TIGR00637">
    <property type="entry name" value="ModE_repress"/>
    <property type="match status" value="1"/>
</dbReference>
<dbReference type="InterPro" id="IPR016462">
    <property type="entry name" value="ModE"/>
</dbReference>
<evidence type="ECO:0000256" key="3">
    <source>
        <dbReference type="ARBA" id="ARBA00022505"/>
    </source>
</evidence>